<keyword evidence="4" id="KW-1185">Reference proteome</keyword>
<dbReference type="InterPro" id="IPR045931">
    <property type="entry name" value="DUF6350"/>
</dbReference>
<reference evidence="4" key="1">
    <citation type="journal article" date="2019" name="Int. J. Syst. Evol. Microbiol.">
        <title>The Global Catalogue of Microorganisms (GCM) 10K type strain sequencing project: providing services to taxonomists for standard genome sequencing and annotation.</title>
        <authorList>
            <consortium name="The Broad Institute Genomics Platform"/>
            <consortium name="The Broad Institute Genome Sequencing Center for Infectious Disease"/>
            <person name="Wu L."/>
            <person name="Ma J."/>
        </authorList>
    </citation>
    <scope>NUCLEOTIDE SEQUENCE [LARGE SCALE GENOMIC DNA]</scope>
    <source>
        <strain evidence="4">IBRC-M 10908</strain>
    </source>
</reference>
<accession>A0ABV8TVP3</accession>
<feature type="transmembrane region" description="Helical" evidence="2">
    <location>
        <begin position="223"/>
        <end position="242"/>
    </location>
</feature>
<feature type="region of interest" description="Disordered" evidence="1">
    <location>
        <begin position="1"/>
        <end position="44"/>
    </location>
</feature>
<feature type="transmembrane region" description="Helical" evidence="2">
    <location>
        <begin position="320"/>
        <end position="339"/>
    </location>
</feature>
<keyword evidence="2" id="KW-0472">Membrane</keyword>
<proteinExistence type="predicted"/>
<evidence type="ECO:0000256" key="1">
    <source>
        <dbReference type="SAM" id="MobiDB-lite"/>
    </source>
</evidence>
<evidence type="ECO:0000256" key="2">
    <source>
        <dbReference type="SAM" id="Phobius"/>
    </source>
</evidence>
<dbReference type="RefSeq" id="WP_380618997.1">
    <property type="nucleotide sequence ID" value="NZ_JBHSDK010000010.1"/>
</dbReference>
<feature type="compositionally biased region" description="Basic and acidic residues" evidence="1">
    <location>
        <begin position="1"/>
        <end position="17"/>
    </location>
</feature>
<organism evidence="3 4">
    <name type="scientific">Salininema proteolyticum</name>
    <dbReference type="NCBI Taxonomy" id="1607685"/>
    <lineage>
        <taxon>Bacteria</taxon>
        <taxon>Bacillati</taxon>
        <taxon>Actinomycetota</taxon>
        <taxon>Actinomycetes</taxon>
        <taxon>Glycomycetales</taxon>
        <taxon>Glycomycetaceae</taxon>
        <taxon>Salininema</taxon>
    </lineage>
</organism>
<gene>
    <name evidence="3" type="ORF">ACFPET_06650</name>
</gene>
<feature type="transmembrane region" description="Helical" evidence="2">
    <location>
        <begin position="293"/>
        <end position="314"/>
    </location>
</feature>
<feature type="transmembrane region" description="Helical" evidence="2">
    <location>
        <begin position="351"/>
        <end position="374"/>
    </location>
</feature>
<feature type="transmembrane region" description="Helical" evidence="2">
    <location>
        <begin position="394"/>
        <end position="415"/>
    </location>
</feature>
<sequence length="445" mass="46082">MDEQSEHTSLESPESRPDVTMGPADEGGSGPSEQAAGPPRRPVRASERPRMLLLSALASSVWATGAIFAPLLLLTVAVWFASGRPGGGADVLTLALGVWAAGHGGGFTVAGLATTWTPLLLTVLIAWRVGKAAAATTRNIGGRSTADVRAGAGAVAIVYFALFGLAAWISGLGPFQVDLGPTLLQGGVLIVLSAAVGASTALPHQPWMNLTVWTRRAFRAGMLTVMTLLAVSSLTLGVFFAVRTEQTADIVGHYGDQGWITVLLGLLYLPNMVVWTLAYLVGPGYEVGVNTTVQVSLVEAGPLPGLPVFGAVPTEALPQWASVLMAAPMLASIVWGIMLTYRSPDLKLARVATAAVTAGLWATGGFVLLTWLAAGSLGDGRLASMGGDVGEMALLGGSQVVLGMCGAALLGRLFAVQRQAVRDEVVRADTMVIPEQAEKKPDDID</sequence>
<evidence type="ECO:0000313" key="3">
    <source>
        <dbReference type="EMBL" id="MFC4334874.1"/>
    </source>
</evidence>
<feature type="transmembrane region" description="Helical" evidence="2">
    <location>
        <begin position="182"/>
        <end position="202"/>
    </location>
</feature>
<keyword evidence="2" id="KW-1133">Transmembrane helix</keyword>
<dbReference type="Pfam" id="PF19877">
    <property type="entry name" value="DUF6350"/>
    <property type="match status" value="1"/>
</dbReference>
<keyword evidence="2" id="KW-0812">Transmembrane</keyword>
<comment type="caution">
    <text evidence="3">The sequence shown here is derived from an EMBL/GenBank/DDBJ whole genome shotgun (WGS) entry which is preliminary data.</text>
</comment>
<feature type="transmembrane region" description="Helical" evidence="2">
    <location>
        <begin position="148"/>
        <end position="170"/>
    </location>
</feature>
<dbReference type="Proteomes" id="UP001595823">
    <property type="component" value="Unassembled WGS sequence"/>
</dbReference>
<name>A0ABV8TVP3_9ACTN</name>
<protein>
    <submittedName>
        <fullName evidence="3">DUF6350 family protein</fullName>
    </submittedName>
</protein>
<evidence type="ECO:0000313" key="4">
    <source>
        <dbReference type="Proteomes" id="UP001595823"/>
    </source>
</evidence>
<dbReference type="EMBL" id="JBHSDK010000010">
    <property type="protein sequence ID" value="MFC4334874.1"/>
    <property type="molecule type" value="Genomic_DNA"/>
</dbReference>
<feature type="transmembrane region" description="Helical" evidence="2">
    <location>
        <begin position="100"/>
        <end position="127"/>
    </location>
</feature>
<feature type="transmembrane region" description="Helical" evidence="2">
    <location>
        <begin position="51"/>
        <end position="80"/>
    </location>
</feature>
<feature type="transmembrane region" description="Helical" evidence="2">
    <location>
        <begin position="262"/>
        <end position="281"/>
    </location>
</feature>